<accession>A0A0E9RHQ5</accession>
<keyword evidence="1" id="KW-0812">Transmembrane</keyword>
<reference evidence="2" key="2">
    <citation type="journal article" date="2015" name="Fish Shellfish Immunol.">
        <title>Early steps in the European eel (Anguilla anguilla)-Vibrio vulnificus interaction in the gills: Role of the RtxA13 toxin.</title>
        <authorList>
            <person name="Callol A."/>
            <person name="Pajuelo D."/>
            <person name="Ebbesson L."/>
            <person name="Teles M."/>
            <person name="MacKenzie S."/>
            <person name="Amaro C."/>
        </authorList>
    </citation>
    <scope>NUCLEOTIDE SEQUENCE</scope>
</reference>
<protein>
    <submittedName>
        <fullName evidence="2">Uncharacterized protein</fullName>
    </submittedName>
</protein>
<evidence type="ECO:0000313" key="2">
    <source>
        <dbReference type="EMBL" id="JAH28696.1"/>
    </source>
</evidence>
<feature type="transmembrane region" description="Helical" evidence="1">
    <location>
        <begin position="16"/>
        <end position="35"/>
    </location>
</feature>
<sequence>MNGTITWLFIVKNTSTVLVLLLASYITSLLSYISLCCKWKTLIKSQAIGFSLSCGPSYCGC</sequence>
<organism evidence="2">
    <name type="scientific">Anguilla anguilla</name>
    <name type="common">European freshwater eel</name>
    <name type="synonym">Muraena anguilla</name>
    <dbReference type="NCBI Taxonomy" id="7936"/>
    <lineage>
        <taxon>Eukaryota</taxon>
        <taxon>Metazoa</taxon>
        <taxon>Chordata</taxon>
        <taxon>Craniata</taxon>
        <taxon>Vertebrata</taxon>
        <taxon>Euteleostomi</taxon>
        <taxon>Actinopterygii</taxon>
        <taxon>Neopterygii</taxon>
        <taxon>Teleostei</taxon>
        <taxon>Anguilliformes</taxon>
        <taxon>Anguillidae</taxon>
        <taxon>Anguilla</taxon>
    </lineage>
</organism>
<keyword evidence="1" id="KW-0472">Membrane</keyword>
<keyword evidence="1" id="KW-1133">Transmembrane helix</keyword>
<dbReference type="AlphaFoldDB" id="A0A0E9RHQ5"/>
<reference evidence="2" key="1">
    <citation type="submission" date="2014-11" db="EMBL/GenBank/DDBJ databases">
        <authorList>
            <person name="Amaro Gonzalez C."/>
        </authorList>
    </citation>
    <scope>NUCLEOTIDE SEQUENCE</scope>
</reference>
<proteinExistence type="predicted"/>
<dbReference type="EMBL" id="GBXM01079881">
    <property type="protein sequence ID" value="JAH28696.1"/>
    <property type="molecule type" value="Transcribed_RNA"/>
</dbReference>
<evidence type="ECO:0000256" key="1">
    <source>
        <dbReference type="SAM" id="Phobius"/>
    </source>
</evidence>
<name>A0A0E9RHQ5_ANGAN</name>